<evidence type="ECO:0000313" key="4">
    <source>
        <dbReference type="EnsemblPlants" id="KRH75176"/>
    </source>
</evidence>
<keyword evidence="5" id="KW-1185">Reference proteome</keyword>
<evidence type="ECO:0000259" key="2">
    <source>
        <dbReference type="PROSITE" id="PS50966"/>
    </source>
</evidence>
<accession>A0A0R0LED6</accession>
<dbReference type="OMA" id="IMLDERW"/>
<reference evidence="3" key="3">
    <citation type="submission" date="2018-07" db="EMBL/GenBank/DDBJ databases">
        <title>WGS assembly of Glycine max.</title>
        <authorList>
            <person name="Schmutz J."/>
            <person name="Cannon S."/>
            <person name="Schlueter J."/>
            <person name="Ma J."/>
            <person name="Mitros T."/>
            <person name="Nelson W."/>
            <person name="Hyten D."/>
            <person name="Song Q."/>
            <person name="Thelen J."/>
            <person name="Cheng J."/>
            <person name="Xu D."/>
            <person name="Hellsten U."/>
            <person name="May G."/>
            <person name="Yu Y."/>
            <person name="Sakurai T."/>
            <person name="Umezawa T."/>
            <person name="Bhattacharyya M."/>
            <person name="Sandhu D."/>
            <person name="Valliyodan B."/>
            <person name="Lindquist E."/>
            <person name="Peto M."/>
            <person name="Grant D."/>
            <person name="Shu S."/>
            <person name="Goodstein D."/>
            <person name="Barry K."/>
            <person name="Futrell-Griggs M."/>
            <person name="Abernathy B."/>
            <person name="Du J."/>
            <person name="Tian Z."/>
            <person name="Zhu L."/>
            <person name="Gill N."/>
            <person name="Joshi T."/>
            <person name="Libault M."/>
            <person name="Sethuraman A."/>
            <person name="Zhang X."/>
            <person name="Shinozaki K."/>
            <person name="Nguyen H."/>
            <person name="Wing R."/>
            <person name="Cregan P."/>
            <person name="Specht J."/>
            <person name="Grimwood J."/>
            <person name="Rokhsar D."/>
            <person name="Stacey G."/>
            <person name="Shoemaker R."/>
            <person name="Jackson S."/>
        </authorList>
    </citation>
    <scope>NUCLEOTIDE SEQUENCE</scope>
    <source>
        <tissue evidence="3">Callus</tissue>
    </source>
</reference>
<proteinExistence type="predicted"/>
<evidence type="ECO:0000256" key="1">
    <source>
        <dbReference type="PROSITE-ProRule" id="PRU00325"/>
    </source>
</evidence>
<feature type="domain" description="SWIM-type" evidence="2">
    <location>
        <begin position="58"/>
        <end position="90"/>
    </location>
</feature>
<evidence type="ECO:0000313" key="5">
    <source>
        <dbReference type="Proteomes" id="UP000008827"/>
    </source>
</evidence>
<dbReference type="STRING" id="3847.A0A0R0LED6"/>
<dbReference type="EnsemblPlants" id="KRH75176">
    <property type="protein sequence ID" value="KRH75176"/>
    <property type="gene ID" value="GLYMA_01G067500"/>
</dbReference>
<dbReference type="Proteomes" id="UP000008827">
    <property type="component" value="Chromosome 1"/>
</dbReference>
<gene>
    <name evidence="3" type="ORF">GLYMA_01G067500</name>
</gene>
<dbReference type="Pfam" id="PF04434">
    <property type="entry name" value="SWIM"/>
    <property type="match status" value="1"/>
</dbReference>
<reference evidence="4" key="2">
    <citation type="submission" date="2018-02" db="UniProtKB">
        <authorList>
            <consortium name="EnsemblPlants"/>
        </authorList>
    </citation>
    <scope>IDENTIFICATION</scope>
    <source>
        <strain evidence="4">Williams 82</strain>
    </source>
</reference>
<dbReference type="PROSITE" id="PS50966">
    <property type="entry name" value="ZF_SWIM"/>
    <property type="match status" value="1"/>
</dbReference>
<organism evidence="3">
    <name type="scientific">Glycine max</name>
    <name type="common">Soybean</name>
    <name type="synonym">Glycine hispida</name>
    <dbReference type="NCBI Taxonomy" id="3847"/>
    <lineage>
        <taxon>Eukaryota</taxon>
        <taxon>Viridiplantae</taxon>
        <taxon>Streptophyta</taxon>
        <taxon>Embryophyta</taxon>
        <taxon>Tracheophyta</taxon>
        <taxon>Spermatophyta</taxon>
        <taxon>Magnoliopsida</taxon>
        <taxon>eudicotyledons</taxon>
        <taxon>Gunneridae</taxon>
        <taxon>Pentapetalae</taxon>
        <taxon>rosids</taxon>
        <taxon>fabids</taxon>
        <taxon>Fabales</taxon>
        <taxon>Fabaceae</taxon>
        <taxon>Papilionoideae</taxon>
        <taxon>50 kb inversion clade</taxon>
        <taxon>NPAAA clade</taxon>
        <taxon>indigoferoid/millettioid clade</taxon>
        <taxon>Phaseoleae</taxon>
        <taxon>Glycine</taxon>
        <taxon>Glycine subgen. Soja</taxon>
    </lineage>
</organism>
<dbReference type="EMBL" id="CM000834">
    <property type="protein sequence ID" value="KRH75176.1"/>
    <property type="molecule type" value="Genomic_DNA"/>
</dbReference>
<sequence length="111" mass="13018">MLVKSTYVRCNALFNKRGREAATMLAFGQVYMEFDQCDTQFLVQETINPKEVWLAGDFTIMLDERWCDCGKLQKLHMPCTHVVAACKHAHHEYRNYIHHVYTLESVSNVYK</sequence>
<dbReference type="GO" id="GO:0008270">
    <property type="term" value="F:zinc ion binding"/>
    <property type="evidence" value="ECO:0007669"/>
    <property type="project" value="UniProtKB-KW"/>
</dbReference>
<protein>
    <recommendedName>
        <fullName evidence="2">SWIM-type domain-containing protein</fullName>
    </recommendedName>
</protein>
<keyword evidence="1" id="KW-0479">Metal-binding</keyword>
<keyword evidence="1" id="KW-0862">Zinc</keyword>
<keyword evidence="1" id="KW-0863">Zinc-finger</keyword>
<dbReference type="InterPro" id="IPR007527">
    <property type="entry name" value="Znf_SWIM"/>
</dbReference>
<dbReference type="Gramene" id="KRH75176">
    <property type="protein sequence ID" value="KRH75176"/>
    <property type="gene ID" value="GLYMA_01G067500"/>
</dbReference>
<dbReference type="InParanoid" id="A0A0R0LED6"/>
<reference evidence="3 4" key="1">
    <citation type="journal article" date="2010" name="Nature">
        <title>Genome sequence of the palaeopolyploid soybean.</title>
        <authorList>
            <person name="Schmutz J."/>
            <person name="Cannon S.B."/>
            <person name="Schlueter J."/>
            <person name="Ma J."/>
            <person name="Mitros T."/>
            <person name="Nelson W."/>
            <person name="Hyten D.L."/>
            <person name="Song Q."/>
            <person name="Thelen J.J."/>
            <person name="Cheng J."/>
            <person name="Xu D."/>
            <person name="Hellsten U."/>
            <person name="May G.D."/>
            <person name="Yu Y."/>
            <person name="Sakurai T."/>
            <person name="Umezawa T."/>
            <person name="Bhattacharyya M.K."/>
            <person name="Sandhu D."/>
            <person name="Valliyodan B."/>
            <person name="Lindquist E."/>
            <person name="Peto M."/>
            <person name="Grant D."/>
            <person name="Shu S."/>
            <person name="Goodstein D."/>
            <person name="Barry K."/>
            <person name="Futrell-Griggs M."/>
            <person name="Abernathy B."/>
            <person name="Du J."/>
            <person name="Tian Z."/>
            <person name="Zhu L."/>
            <person name="Gill N."/>
            <person name="Joshi T."/>
            <person name="Libault M."/>
            <person name="Sethuraman A."/>
            <person name="Zhang X.-C."/>
            <person name="Shinozaki K."/>
            <person name="Nguyen H.T."/>
            <person name="Wing R.A."/>
            <person name="Cregan P."/>
            <person name="Specht J."/>
            <person name="Grimwood J."/>
            <person name="Rokhsar D."/>
            <person name="Stacey G."/>
            <person name="Shoemaker R.C."/>
            <person name="Jackson S.A."/>
        </authorList>
    </citation>
    <scope>NUCLEOTIDE SEQUENCE</scope>
    <source>
        <strain evidence="4">cv. Williams 82</strain>
        <tissue evidence="3">Callus</tissue>
    </source>
</reference>
<dbReference type="AlphaFoldDB" id="A0A0R0LED6"/>
<evidence type="ECO:0000313" key="3">
    <source>
        <dbReference type="EMBL" id="KRH75176.1"/>
    </source>
</evidence>
<name>A0A0R0LED6_SOYBN</name>